<comment type="caution">
    <text evidence="24">The sequence shown here is derived from an EMBL/GenBank/DDBJ whole genome shotgun (WGS) entry which is preliminary data.</text>
</comment>
<dbReference type="PANTHER" id="PTHR42648">
    <property type="entry name" value="TRANSPOSASE, PUTATIVE-RELATED"/>
    <property type="match status" value="1"/>
</dbReference>
<feature type="compositionally biased region" description="Polar residues" evidence="22">
    <location>
        <begin position="320"/>
        <end position="339"/>
    </location>
</feature>
<keyword evidence="19" id="KW-0233">DNA recombination</keyword>
<evidence type="ECO:0000256" key="22">
    <source>
        <dbReference type="SAM" id="MobiDB-lite"/>
    </source>
</evidence>
<feature type="compositionally biased region" description="Basic and acidic residues" evidence="22">
    <location>
        <begin position="341"/>
        <end position="357"/>
    </location>
</feature>
<keyword evidence="8" id="KW-0547">Nucleotide-binding</keyword>
<dbReference type="GO" id="GO:0003677">
    <property type="term" value="F:DNA binding"/>
    <property type="evidence" value="ECO:0007669"/>
    <property type="project" value="UniProtKB-KW"/>
</dbReference>
<evidence type="ECO:0000256" key="9">
    <source>
        <dbReference type="ARBA" id="ARBA00022759"/>
    </source>
</evidence>
<evidence type="ECO:0000259" key="23">
    <source>
        <dbReference type="PROSITE" id="PS50994"/>
    </source>
</evidence>
<keyword evidence="6" id="KW-0540">Nuclease</keyword>
<dbReference type="PANTHER" id="PTHR42648:SF11">
    <property type="entry name" value="TRANSPOSON TY4-P GAG-POL POLYPROTEIN"/>
    <property type="match status" value="1"/>
</dbReference>
<evidence type="ECO:0000256" key="19">
    <source>
        <dbReference type="ARBA" id="ARBA00023172"/>
    </source>
</evidence>
<evidence type="ECO:0000256" key="4">
    <source>
        <dbReference type="ARBA" id="ARBA00022670"/>
    </source>
</evidence>
<evidence type="ECO:0000256" key="17">
    <source>
        <dbReference type="ARBA" id="ARBA00023113"/>
    </source>
</evidence>
<evidence type="ECO:0000256" key="5">
    <source>
        <dbReference type="ARBA" id="ARBA00022695"/>
    </source>
</evidence>
<gene>
    <name evidence="24" type="ORF">Egran_02301</name>
</gene>
<dbReference type="OrthoDB" id="2663223at2759"/>
<dbReference type="GO" id="GO:0005524">
    <property type="term" value="F:ATP binding"/>
    <property type="evidence" value="ECO:0007669"/>
    <property type="project" value="UniProtKB-KW"/>
</dbReference>
<dbReference type="GO" id="GO:0032196">
    <property type="term" value="P:transposition"/>
    <property type="evidence" value="ECO:0007669"/>
    <property type="project" value="UniProtKB-KW"/>
</dbReference>
<evidence type="ECO:0000256" key="21">
    <source>
        <dbReference type="ARBA" id="ARBA00049244"/>
    </source>
</evidence>
<keyword evidence="14" id="KW-0229">DNA integration</keyword>
<feature type="region of interest" description="Disordered" evidence="22">
    <location>
        <begin position="236"/>
        <end position="255"/>
    </location>
</feature>
<evidence type="ECO:0000256" key="8">
    <source>
        <dbReference type="ARBA" id="ARBA00022741"/>
    </source>
</evidence>
<evidence type="ECO:0000256" key="3">
    <source>
        <dbReference type="ARBA" id="ARBA00022612"/>
    </source>
</evidence>
<keyword evidence="2" id="KW-0815">Transposition</keyword>
<evidence type="ECO:0000256" key="20">
    <source>
        <dbReference type="ARBA" id="ARBA00048173"/>
    </source>
</evidence>
<dbReference type="Pfam" id="PF25597">
    <property type="entry name" value="SH3_retrovirus"/>
    <property type="match status" value="1"/>
</dbReference>
<name>A0A232M0Q1_9EURO</name>
<evidence type="ECO:0000256" key="18">
    <source>
        <dbReference type="ARBA" id="ARBA00023125"/>
    </source>
</evidence>
<evidence type="ECO:0000256" key="14">
    <source>
        <dbReference type="ARBA" id="ARBA00022908"/>
    </source>
</evidence>
<keyword evidence="7" id="KW-0479">Metal-binding</keyword>
<keyword evidence="3" id="KW-1188">Viral release from host cell</keyword>
<evidence type="ECO:0000313" key="25">
    <source>
        <dbReference type="Proteomes" id="UP000243515"/>
    </source>
</evidence>
<dbReference type="InterPro" id="IPR001584">
    <property type="entry name" value="Integrase_cat-core"/>
</dbReference>
<dbReference type="AlphaFoldDB" id="A0A232M0Q1"/>
<comment type="catalytic activity">
    <reaction evidence="21">
        <text>DNA(n) + a 2'-deoxyribonucleoside 5'-triphosphate = DNA(n+1) + diphosphate</text>
        <dbReference type="Rhea" id="RHEA:22508"/>
        <dbReference type="Rhea" id="RHEA-COMP:17339"/>
        <dbReference type="Rhea" id="RHEA-COMP:17340"/>
        <dbReference type="ChEBI" id="CHEBI:33019"/>
        <dbReference type="ChEBI" id="CHEBI:61560"/>
        <dbReference type="ChEBI" id="CHEBI:173112"/>
        <dbReference type="EC" id="2.7.7.7"/>
    </reaction>
</comment>
<dbReference type="InterPro" id="IPR012337">
    <property type="entry name" value="RNaseH-like_sf"/>
</dbReference>
<feature type="region of interest" description="Disordered" evidence="22">
    <location>
        <begin position="320"/>
        <end position="358"/>
    </location>
</feature>
<keyword evidence="5" id="KW-0548">Nucleotidyltransferase</keyword>
<evidence type="ECO:0000256" key="11">
    <source>
        <dbReference type="ARBA" id="ARBA00022840"/>
    </source>
</evidence>
<dbReference type="GO" id="GO:0046872">
    <property type="term" value="F:metal ion binding"/>
    <property type="evidence" value="ECO:0007669"/>
    <property type="project" value="UniProtKB-KW"/>
</dbReference>
<keyword evidence="15" id="KW-0695">RNA-directed DNA polymerase</keyword>
<dbReference type="InterPro" id="IPR054722">
    <property type="entry name" value="PolX-like_BBD"/>
</dbReference>
<dbReference type="PROSITE" id="PS50994">
    <property type="entry name" value="INTEGRASE"/>
    <property type="match status" value="1"/>
</dbReference>
<evidence type="ECO:0000256" key="2">
    <source>
        <dbReference type="ARBA" id="ARBA00022578"/>
    </source>
</evidence>
<dbReference type="GO" id="GO:0004519">
    <property type="term" value="F:endonuclease activity"/>
    <property type="evidence" value="ECO:0007669"/>
    <property type="project" value="UniProtKB-KW"/>
</dbReference>
<dbReference type="Proteomes" id="UP000243515">
    <property type="component" value="Unassembled WGS sequence"/>
</dbReference>
<evidence type="ECO:0000313" key="24">
    <source>
        <dbReference type="EMBL" id="OXV09936.1"/>
    </source>
</evidence>
<dbReference type="EMBL" id="NPHW01003219">
    <property type="protein sequence ID" value="OXV09936.1"/>
    <property type="molecule type" value="Genomic_DNA"/>
</dbReference>
<keyword evidence="18" id="KW-0238">DNA-binding</keyword>
<evidence type="ECO:0000256" key="13">
    <source>
        <dbReference type="ARBA" id="ARBA00022884"/>
    </source>
</evidence>
<dbReference type="GO" id="GO:0015074">
    <property type="term" value="P:DNA integration"/>
    <property type="evidence" value="ECO:0007669"/>
    <property type="project" value="UniProtKB-KW"/>
</dbReference>
<evidence type="ECO:0000256" key="7">
    <source>
        <dbReference type="ARBA" id="ARBA00022723"/>
    </source>
</evidence>
<proteinExistence type="predicted"/>
<evidence type="ECO:0000256" key="16">
    <source>
        <dbReference type="ARBA" id="ARBA00022932"/>
    </source>
</evidence>
<dbReference type="GO" id="GO:0003964">
    <property type="term" value="F:RNA-directed DNA polymerase activity"/>
    <property type="evidence" value="ECO:0007669"/>
    <property type="project" value="UniProtKB-KW"/>
</dbReference>
<keyword evidence="9" id="KW-0255">Endonuclease</keyword>
<feature type="region of interest" description="Disordered" evidence="22">
    <location>
        <begin position="863"/>
        <end position="922"/>
    </location>
</feature>
<evidence type="ECO:0000256" key="12">
    <source>
        <dbReference type="ARBA" id="ARBA00022842"/>
    </source>
</evidence>
<sequence>MAGETTTKTTIILSTSSDWREWIEITKTAAEGLGVWDYMDPDTDTDHISTLHTPIEPQPVDINSQKFTITQLNETEQKQLRLLKKDYRDDLREYKERQKAIGQMRTRIQETVSRTNLHYTFDKTSVHDILYTLQQRFAPDDETREREMEQKYRSIKKSPKGIDVETWLQQWEGVYAECRRINLPDVEGDRAVRDFIFSAKSLAPGWSEYWANYRRSDPNNTPDIYGIIQKFREYRRDRPEDETRPIPQPAFATFKGNKGDTDLKECVCGIQHRYKDCWYLNTELRPSWWTPKKEKMEQITSILNSSPGLRVAVERAKNYVQKTRTSEGPNRPESTTPKSTGARDRTKNNKGDHHNEQKTTFAIDGMVGFGLEEGNDEGEYPLKNSFLLDSAAPIHVCNNYSRFKNFIPTTSTDSLRTGNSFARIEGYGTVEVNAIPATPGDNFCTLELINVAYVPTFHTNLVSFDRAWGRGIRWDTEQMTLNTGNNPLCKVLRKLRQWVLEYNPLSTHDKTAMATRRTTTPTSTQPAMAKGSVDLWHKRLAHLGKDMVNKLPNYCEGVQLVPTTEINPTCEVCRLTKAQRKISRRPTTPATEFMERVHFDLIQMTPGYNGDNWGLHFLEESTRMNYMYTYPSKADTVKTIKAFYAFVETQYNTKIRIFKRDGERTLGKAYKKWIRKKGIKEEISAPYTPEQNGAAERSGGVLITKARAMRIEAQLPEELWPEALQTAAYIANRSPNKALKGKTPYEKLNERLGKPNTKPNIAHIKVYGCKAYKRIPKLSKKRKMAARSTIGYLVGYQASNIFKIWFPKERKVLESRDVDFDENSKYNPTTPSLEEKLVETTPVQQVTVQIPAYKGDLTQFQPLEDEEEDEESEDPNQNTGNVEKTYEAPQLPTPEATPGPEQSEESLNQEQQEDRYPLKEICGDIDESNIVKGPRTRKPRREAYLVELTKPPASLSGYLSAFTTSLMKGKTNDISEKQIHREQLPPTPRSWKELMKHPQKDGFTAAADKEYHELQEKNTFKKDT</sequence>
<keyword evidence="12" id="KW-0460">Magnesium</keyword>
<dbReference type="Gene3D" id="3.30.420.10">
    <property type="entry name" value="Ribonuclease H-like superfamily/Ribonuclease H"/>
    <property type="match status" value="1"/>
</dbReference>
<keyword evidence="25" id="KW-1185">Reference proteome</keyword>
<reference evidence="24 25" key="1">
    <citation type="journal article" date="2015" name="Environ. Microbiol.">
        <title>Metagenome sequence of Elaphomyces granulatus from sporocarp tissue reveals Ascomycota ectomycorrhizal fingerprints of genome expansion and a Proteobacteria-rich microbiome.</title>
        <authorList>
            <person name="Quandt C.A."/>
            <person name="Kohler A."/>
            <person name="Hesse C.N."/>
            <person name="Sharpton T.J."/>
            <person name="Martin F."/>
            <person name="Spatafora J.W."/>
        </authorList>
    </citation>
    <scope>NUCLEOTIDE SEQUENCE [LARGE SCALE GENOMIC DNA]</scope>
    <source>
        <strain evidence="24 25">OSC145934</strain>
    </source>
</reference>
<comment type="function">
    <text evidence="1">The aspartyl protease (PR) mediates the proteolytic cleavages of the Gag and Gag-Pol polyproteins after assembly of the VLP.</text>
</comment>
<dbReference type="GO" id="GO:0006310">
    <property type="term" value="P:DNA recombination"/>
    <property type="evidence" value="ECO:0007669"/>
    <property type="project" value="UniProtKB-KW"/>
</dbReference>
<dbReference type="GO" id="GO:0005634">
    <property type="term" value="C:nucleus"/>
    <property type="evidence" value="ECO:0007669"/>
    <property type="project" value="UniProtKB-ARBA"/>
</dbReference>
<dbReference type="GO" id="GO:0008233">
    <property type="term" value="F:peptidase activity"/>
    <property type="evidence" value="ECO:0007669"/>
    <property type="project" value="UniProtKB-KW"/>
</dbReference>
<feature type="compositionally biased region" description="Acidic residues" evidence="22">
    <location>
        <begin position="863"/>
        <end position="874"/>
    </location>
</feature>
<feature type="domain" description="Integrase catalytic" evidence="23">
    <location>
        <begin position="585"/>
        <end position="752"/>
    </location>
</feature>
<dbReference type="Pfam" id="PF22936">
    <property type="entry name" value="Pol_BBD"/>
    <property type="match status" value="1"/>
</dbReference>
<dbReference type="InterPro" id="IPR036397">
    <property type="entry name" value="RNaseH_sf"/>
</dbReference>
<keyword evidence="13" id="KW-0694">RNA-binding</keyword>
<dbReference type="InterPro" id="IPR057670">
    <property type="entry name" value="SH3_retrovirus"/>
</dbReference>
<evidence type="ECO:0000256" key="15">
    <source>
        <dbReference type="ARBA" id="ARBA00022918"/>
    </source>
</evidence>
<accession>A0A232M0Q1</accession>
<dbReference type="GO" id="GO:0003723">
    <property type="term" value="F:RNA binding"/>
    <property type="evidence" value="ECO:0007669"/>
    <property type="project" value="UniProtKB-KW"/>
</dbReference>
<dbReference type="SUPFAM" id="SSF53098">
    <property type="entry name" value="Ribonuclease H-like"/>
    <property type="match status" value="1"/>
</dbReference>
<keyword evidence="4" id="KW-0645">Protease</keyword>
<feature type="compositionally biased region" description="Basic and acidic residues" evidence="22">
    <location>
        <begin position="912"/>
        <end position="922"/>
    </location>
</feature>
<keyword evidence="17" id="KW-0917">Virion maturation</keyword>
<keyword evidence="11" id="KW-0067">ATP-binding</keyword>
<protein>
    <recommendedName>
        <fullName evidence="23">Integrase catalytic domain-containing protein</fullName>
    </recommendedName>
</protein>
<organism evidence="24 25">
    <name type="scientific">Elaphomyces granulatus</name>
    <dbReference type="NCBI Taxonomy" id="519963"/>
    <lineage>
        <taxon>Eukaryota</taxon>
        <taxon>Fungi</taxon>
        <taxon>Dikarya</taxon>
        <taxon>Ascomycota</taxon>
        <taxon>Pezizomycotina</taxon>
        <taxon>Eurotiomycetes</taxon>
        <taxon>Eurotiomycetidae</taxon>
        <taxon>Eurotiales</taxon>
        <taxon>Elaphomycetaceae</taxon>
        <taxon>Elaphomyces</taxon>
    </lineage>
</organism>
<dbReference type="GO" id="GO:0003887">
    <property type="term" value="F:DNA-directed DNA polymerase activity"/>
    <property type="evidence" value="ECO:0007669"/>
    <property type="project" value="UniProtKB-KW"/>
</dbReference>
<keyword evidence="10" id="KW-0378">Hydrolase</keyword>
<dbReference type="InterPro" id="IPR039537">
    <property type="entry name" value="Retrotran_Ty1/copia-like"/>
</dbReference>
<evidence type="ECO:0000256" key="1">
    <source>
        <dbReference type="ARBA" id="ARBA00002180"/>
    </source>
</evidence>
<evidence type="ECO:0000256" key="10">
    <source>
        <dbReference type="ARBA" id="ARBA00022801"/>
    </source>
</evidence>
<keyword evidence="16" id="KW-0808">Transferase</keyword>
<dbReference type="GO" id="GO:0006508">
    <property type="term" value="P:proteolysis"/>
    <property type="evidence" value="ECO:0007669"/>
    <property type="project" value="UniProtKB-KW"/>
</dbReference>
<keyword evidence="16" id="KW-0239">DNA-directed DNA polymerase</keyword>
<evidence type="ECO:0000256" key="6">
    <source>
        <dbReference type="ARBA" id="ARBA00022722"/>
    </source>
</evidence>
<comment type="catalytic activity">
    <reaction evidence="20">
        <text>DNA(n) + a 2'-deoxyribonucleoside 5'-triphosphate = DNA(n+1) + diphosphate</text>
        <dbReference type="Rhea" id="RHEA:22508"/>
        <dbReference type="Rhea" id="RHEA-COMP:17339"/>
        <dbReference type="Rhea" id="RHEA-COMP:17340"/>
        <dbReference type="ChEBI" id="CHEBI:33019"/>
        <dbReference type="ChEBI" id="CHEBI:61560"/>
        <dbReference type="ChEBI" id="CHEBI:173112"/>
        <dbReference type="EC" id="2.7.7.49"/>
    </reaction>
</comment>